<evidence type="ECO:0000256" key="2">
    <source>
        <dbReference type="ARBA" id="ARBA00022692"/>
    </source>
</evidence>
<dbReference type="SUPFAM" id="SSF90112">
    <property type="entry name" value="Neurotransmitter-gated ion-channel transmembrane pore"/>
    <property type="match status" value="1"/>
</dbReference>
<feature type="transmembrane region" description="Helical" evidence="5">
    <location>
        <begin position="265"/>
        <end position="283"/>
    </location>
</feature>
<evidence type="ECO:0000313" key="9">
    <source>
        <dbReference type="Proteomes" id="UP000030746"/>
    </source>
</evidence>
<feature type="domain" description="Neurotransmitter-gated ion-channel ligand-binding" evidence="6">
    <location>
        <begin position="37"/>
        <end position="211"/>
    </location>
</feature>
<evidence type="ECO:0000256" key="1">
    <source>
        <dbReference type="ARBA" id="ARBA00004141"/>
    </source>
</evidence>
<keyword evidence="5" id="KW-0407">Ion channel</keyword>
<dbReference type="Gene3D" id="1.20.58.390">
    <property type="entry name" value="Neurotransmitter-gated ion-channel transmembrane domain"/>
    <property type="match status" value="1"/>
</dbReference>
<dbReference type="EMBL" id="KB201701">
    <property type="protein sequence ID" value="ESO95044.1"/>
    <property type="molecule type" value="Genomic_DNA"/>
</dbReference>
<feature type="signal peptide" evidence="5">
    <location>
        <begin position="1"/>
        <end position="16"/>
    </location>
</feature>
<accession>V4C0R6</accession>
<feature type="transmembrane region" description="Helical" evidence="5">
    <location>
        <begin position="233"/>
        <end position="258"/>
    </location>
</feature>
<feature type="transmembrane region" description="Helical" evidence="5">
    <location>
        <begin position="370"/>
        <end position="390"/>
    </location>
</feature>
<keyword evidence="5" id="KW-0406">Ion transport</keyword>
<comment type="similarity">
    <text evidence="5">Belongs to the ligand-gated ion channel (TC 1.A.9) family.</text>
</comment>
<dbReference type="Gene3D" id="2.70.170.10">
    <property type="entry name" value="Neurotransmitter-gated ion-channel ligand-binding domain"/>
    <property type="match status" value="1"/>
</dbReference>
<dbReference type="CTD" id="20238501"/>
<sequence length="392" mass="44512">MKTLFIVLLSLLLARAEISNRNSGVYKAEEEYRANQSSLLRSLLDKCDPFITPVHNSSSRIQLMVVYGLISITGLNAQEQTLQTLSYLQVAWQDNLFRWNSDGNINDYFNVPSKLIWTPPIIVANAVEDTLAENMINGVSKISSDGEIYVAPLLRSKTTCRVDISRFPFDTQICEIRLGSTSSEVQICALSDDLTIFEPSNEWELLNLTSKPISLYEQEKRGGFVRFVLRRRWFFYLIKSVIPSYALSFINAFVFLLPAESGERMTMSISSFLSYAVYVTYIHESLPSNSDTNCYFLVYLCAMMVICACIILVSVFSLKLYEKAKEEKVPNWMTRLLSGKNSKAIDPSEKSQVVSTLAVSIEISKRFDKCCFFLFFTITLVTTVALSILYRT</sequence>
<dbReference type="Proteomes" id="UP000030746">
    <property type="component" value="Unassembled WGS sequence"/>
</dbReference>
<dbReference type="GO" id="GO:0004888">
    <property type="term" value="F:transmembrane signaling receptor activity"/>
    <property type="evidence" value="ECO:0007669"/>
    <property type="project" value="InterPro"/>
</dbReference>
<feature type="domain" description="Neurotransmitter-gated ion-channel transmembrane" evidence="7">
    <location>
        <begin position="241"/>
        <end position="344"/>
    </location>
</feature>
<dbReference type="STRING" id="225164.V4C0R6"/>
<evidence type="ECO:0008006" key="10">
    <source>
        <dbReference type="Google" id="ProtNLM"/>
    </source>
</evidence>
<gene>
    <name evidence="8" type="ORF">LOTGIDRAFT_160806</name>
</gene>
<dbReference type="RefSeq" id="XP_009054245.1">
    <property type="nucleotide sequence ID" value="XM_009055997.1"/>
</dbReference>
<dbReference type="CDD" id="cd18989">
    <property type="entry name" value="LGIC_ECD_cation"/>
    <property type="match status" value="1"/>
</dbReference>
<proteinExistence type="inferred from homology"/>
<name>V4C0R6_LOTGI</name>
<dbReference type="GO" id="GO:0016020">
    <property type="term" value="C:membrane"/>
    <property type="evidence" value="ECO:0007669"/>
    <property type="project" value="UniProtKB-SubCell"/>
</dbReference>
<dbReference type="KEGG" id="lgi:LOTGIDRAFT_160806"/>
<evidence type="ECO:0000256" key="4">
    <source>
        <dbReference type="ARBA" id="ARBA00023136"/>
    </source>
</evidence>
<reference evidence="8 9" key="1">
    <citation type="journal article" date="2013" name="Nature">
        <title>Insights into bilaterian evolution from three spiralian genomes.</title>
        <authorList>
            <person name="Simakov O."/>
            <person name="Marletaz F."/>
            <person name="Cho S.J."/>
            <person name="Edsinger-Gonzales E."/>
            <person name="Havlak P."/>
            <person name="Hellsten U."/>
            <person name="Kuo D.H."/>
            <person name="Larsson T."/>
            <person name="Lv J."/>
            <person name="Arendt D."/>
            <person name="Savage R."/>
            <person name="Osoegawa K."/>
            <person name="de Jong P."/>
            <person name="Grimwood J."/>
            <person name="Chapman J.A."/>
            <person name="Shapiro H."/>
            <person name="Aerts A."/>
            <person name="Otillar R.P."/>
            <person name="Terry A.Y."/>
            <person name="Boore J.L."/>
            <person name="Grigoriev I.V."/>
            <person name="Lindberg D.R."/>
            <person name="Seaver E.C."/>
            <person name="Weisblat D.A."/>
            <person name="Putnam N.H."/>
            <person name="Rokhsar D.S."/>
        </authorList>
    </citation>
    <scope>NUCLEOTIDE SEQUENCE [LARGE SCALE GENOMIC DNA]</scope>
</reference>
<dbReference type="SUPFAM" id="SSF63712">
    <property type="entry name" value="Nicotinic receptor ligand binding domain-like"/>
    <property type="match status" value="1"/>
</dbReference>
<dbReference type="InterPro" id="IPR036734">
    <property type="entry name" value="Neur_chan_lig-bd_sf"/>
</dbReference>
<dbReference type="HOGENOM" id="CLU_018074_0_1_1"/>
<dbReference type="InterPro" id="IPR038050">
    <property type="entry name" value="Neuro_actylchol_rec"/>
</dbReference>
<dbReference type="PRINTS" id="PR00252">
    <property type="entry name" value="NRIONCHANNEL"/>
</dbReference>
<protein>
    <recommendedName>
        <fullName evidence="10">Neurotransmitter-gated ion-channel ligand-binding domain-containing protein</fullName>
    </recommendedName>
</protein>
<dbReference type="AlphaFoldDB" id="V4C0R6"/>
<dbReference type="PANTHER" id="PTHR18945">
    <property type="entry name" value="NEUROTRANSMITTER GATED ION CHANNEL"/>
    <property type="match status" value="1"/>
</dbReference>
<evidence type="ECO:0000259" key="7">
    <source>
        <dbReference type="Pfam" id="PF02932"/>
    </source>
</evidence>
<dbReference type="InterPro" id="IPR006202">
    <property type="entry name" value="Neur_chan_lig-bd"/>
</dbReference>
<evidence type="ECO:0000313" key="8">
    <source>
        <dbReference type="EMBL" id="ESO95044.1"/>
    </source>
</evidence>
<organism evidence="8 9">
    <name type="scientific">Lottia gigantea</name>
    <name type="common">Giant owl limpet</name>
    <dbReference type="NCBI Taxonomy" id="225164"/>
    <lineage>
        <taxon>Eukaryota</taxon>
        <taxon>Metazoa</taxon>
        <taxon>Spiralia</taxon>
        <taxon>Lophotrochozoa</taxon>
        <taxon>Mollusca</taxon>
        <taxon>Gastropoda</taxon>
        <taxon>Patellogastropoda</taxon>
        <taxon>Lottioidea</taxon>
        <taxon>Lottiidae</taxon>
        <taxon>Lottia</taxon>
    </lineage>
</organism>
<dbReference type="GO" id="GO:0005230">
    <property type="term" value="F:extracellular ligand-gated monoatomic ion channel activity"/>
    <property type="evidence" value="ECO:0007669"/>
    <property type="project" value="InterPro"/>
</dbReference>
<feature type="chain" id="PRO_5022264186" description="Neurotransmitter-gated ion-channel ligand-binding domain-containing protein" evidence="5">
    <location>
        <begin position="17"/>
        <end position="392"/>
    </location>
</feature>
<dbReference type="Pfam" id="PF02931">
    <property type="entry name" value="Neur_chan_LBD"/>
    <property type="match status" value="1"/>
</dbReference>
<keyword evidence="4 5" id="KW-0472">Membrane</keyword>
<feature type="transmembrane region" description="Helical" evidence="5">
    <location>
        <begin position="295"/>
        <end position="318"/>
    </location>
</feature>
<dbReference type="CDD" id="cd19051">
    <property type="entry name" value="LGIC_TM_cation"/>
    <property type="match status" value="1"/>
</dbReference>
<dbReference type="InterPro" id="IPR018000">
    <property type="entry name" value="Neurotransmitter_ion_chnl_CS"/>
</dbReference>
<dbReference type="InterPro" id="IPR006201">
    <property type="entry name" value="Neur_channel"/>
</dbReference>
<keyword evidence="5" id="KW-0813">Transport</keyword>
<dbReference type="OMA" id="CCPNDTY"/>
<keyword evidence="2 5" id="KW-0812">Transmembrane</keyword>
<evidence type="ECO:0000256" key="3">
    <source>
        <dbReference type="ARBA" id="ARBA00022989"/>
    </source>
</evidence>
<keyword evidence="3 5" id="KW-1133">Transmembrane helix</keyword>
<dbReference type="OrthoDB" id="6157158at2759"/>
<evidence type="ECO:0000259" key="6">
    <source>
        <dbReference type="Pfam" id="PF02931"/>
    </source>
</evidence>
<dbReference type="InterPro" id="IPR006029">
    <property type="entry name" value="Neurotrans-gated_channel_TM"/>
</dbReference>
<keyword evidence="9" id="KW-1185">Reference proteome</keyword>
<dbReference type="PROSITE" id="PS00236">
    <property type="entry name" value="NEUROTR_ION_CHANNEL"/>
    <property type="match status" value="1"/>
</dbReference>
<dbReference type="GeneID" id="20238501"/>
<comment type="subcellular location">
    <subcellularLocation>
        <location evidence="1">Membrane</location>
        <topology evidence="1">Multi-pass membrane protein</topology>
    </subcellularLocation>
</comment>
<evidence type="ECO:0000256" key="5">
    <source>
        <dbReference type="RuleBase" id="RU000687"/>
    </source>
</evidence>
<keyword evidence="5" id="KW-0732">Signal</keyword>
<dbReference type="Pfam" id="PF02932">
    <property type="entry name" value="Neur_chan_memb"/>
    <property type="match status" value="1"/>
</dbReference>
<dbReference type="InterPro" id="IPR036719">
    <property type="entry name" value="Neuro-gated_channel_TM_sf"/>
</dbReference>